<dbReference type="AlphaFoldDB" id="K7MLE7"/>
<name>K7MLE7_SOYBN</name>
<proteinExistence type="predicted"/>
<accession>K7MLE7</accession>
<dbReference type="OMA" id="NDMEAQT"/>
<dbReference type="Proteomes" id="UP000008827">
    <property type="component" value="Chromosome 17"/>
</dbReference>
<evidence type="ECO:0000313" key="2">
    <source>
        <dbReference type="EMBL" id="KRH03942.1"/>
    </source>
</evidence>
<reference evidence="2" key="3">
    <citation type="submission" date="2018-07" db="EMBL/GenBank/DDBJ databases">
        <title>WGS assembly of Glycine max.</title>
        <authorList>
            <person name="Schmutz J."/>
            <person name="Cannon S."/>
            <person name="Schlueter J."/>
            <person name="Ma J."/>
            <person name="Mitros T."/>
            <person name="Nelson W."/>
            <person name="Hyten D."/>
            <person name="Song Q."/>
            <person name="Thelen J."/>
            <person name="Cheng J."/>
            <person name="Xu D."/>
            <person name="Hellsten U."/>
            <person name="May G."/>
            <person name="Yu Y."/>
            <person name="Sakurai T."/>
            <person name="Umezawa T."/>
            <person name="Bhattacharyya M."/>
            <person name="Sandhu D."/>
            <person name="Valliyodan B."/>
            <person name="Lindquist E."/>
            <person name="Peto M."/>
            <person name="Grant D."/>
            <person name="Shu S."/>
            <person name="Goodstein D."/>
            <person name="Barry K."/>
            <person name="Futrell-Griggs M."/>
            <person name="Abernathy B."/>
            <person name="Du J."/>
            <person name="Tian Z."/>
            <person name="Zhu L."/>
            <person name="Gill N."/>
            <person name="Joshi T."/>
            <person name="Libault M."/>
            <person name="Sethuraman A."/>
            <person name="Zhang X."/>
            <person name="Shinozaki K."/>
            <person name="Nguyen H."/>
            <person name="Wing R."/>
            <person name="Cregan P."/>
            <person name="Specht J."/>
            <person name="Grimwood J."/>
            <person name="Rokhsar D."/>
            <person name="Stacey G."/>
            <person name="Shoemaker R."/>
            <person name="Jackson S."/>
        </authorList>
    </citation>
    <scope>NUCLEOTIDE SEQUENCE</scope>
    <source>
        <tissue evidence="2">Callus</tissue>
    </source>
</reference>
<dbReference type="SMR" id="K7MLE7"/>
<dbReference type="PaxDb" id="3847-GLYMA17G13800.2"/>
<feature type="coiled-coil region" evidence="1">
    <location>
        <begin position="812"/>
        <end position="839"/>
    </location>
</feature>
<reference evidence="2 3" key="1">
    <citation type="journal article" date="2010" name="Nature">
        <title>Genome sequence of the palaeopolyploid soybean.</title>
        <authorList>
            <person name="Schmutz J."/>
            <person name="Cannon S.B."/>
            <person name="Schlueter J."/>
            <person name="Ma J."/>
            <person name="Mitros T."/>
            <person name="Nelson W."/>
            <person name="Hyten D.L."/>
            <person name="Song Q."/>
            <person name="Thelen J.J."/>
            <person name="Cheng J."/>
            <person name="Xu D."/>
            <person name="Hellsten U."/>
            <person name="May G.D."/>
            <person name="Yu Y."/>
            <person name="Sakurai T."/>
            <person name="Umezawa T."/>
            <person name="Bhattacharyya M.K."/>
            <person name="Sandhu D."/>
            <person name="Valliyodan B."/>
            <person name="Lindquist E."/>
            <person name="Peto M."/>
            <person name="Grant D."/>
            <person name="Shu S."/>
            <person name="Goodstein D."/>
            <person name="Barry K."/>
            <person name="Futrell-Griggs M."/>
            <person name="Abernathy B."/>
            <person name="Du J."/>
            <person name="Tian Z."/>
            <person name="Zhu L."/>
            <person name="Gill N."/>
            <person name="Joshi T."/>
            <person name="Libault M."/>
            <person name="Sethuraman A."/>
            <person name="Zhang X.-C."/>
            <person name="Shinozaki K."/>
            <person name="Nguyen H.T."/>
            <person name="Wing R.A."/>
            <person name="Cregan P."/>
            <person name="Specht J."/>
            <person name="Grimwood J."/>
            <person name="Rokhsar D."/>
            <person name="Stacey G."/>
            <person name="Shoemaker R.C."/>
            <person name="Jackson S.A."/>
        </authorList>
    </citation>
    <scope>NUCLEOTIDE SEQUENCE [LARGE SCALE GENOMIC DNA]</scope>
    <source>
        <strain evidence="3">cv. Williams 82</strain>
        <tissue evidence="2">Callus</tissue>
    </source>
</reference>
<keyword evidence="1" id="KW-0175">Coiled coil</keyword>
<dbReference type="PANTHER" id="PTHR33566">
    <property type="entry name" value="EN/SPM-LIKE TRANSPOSON-RELATED"/>
    <property type="match status" value="1"/>
</dbReference>
<gene>
    <name evidence="3" type="primary">LOC100815144</name>
    <name evidence="2" type="ORF">GLYMA_17G128700</name>
</gene>
<dbReference type="EnsemblPlants" id="KRH03942">
    <property type="protein sequence ID" value="KRH03942"/>
    <property type="gene ID" value="GLYMA_17G128700"/>
</dbReference>
<sequence length="1167" mass="132554">MEGLNSRKRRLVLSDDDDSEKVFTFKILLPNGTSVELTLRDPEAEMPLGNFVRLVKEKYSEARKHCESMKNTRDINWKGGSISLQDANDKKIRNVLNLKNYKPNKYHILRLHRVFFLNQDGSSEVAQSFENMWDSTPDTDLLLELPEEYTFETALADLIDNSLQAVWSNGEDKRKLIRVNLGKSKISIFDNGPGLDDTDENSLVKWGKMDASLHRSSKSKAIGGKPPYLMPYFGMFGYGGPIASMHLGRRASVSYKTKHVKKVYTLHLEREALLNTSSSQLTWKTGGGIRDPLANEIRDSHGSFTKVEIYEPKIKDVHINRLPSHLKDLYFPYIQCDDTSDRGKTITPIEFKVNDVDLTEIQGGEVAITNWHSCNGPEFVFQLHLKSESSRELQANARMRFVYLPFTKGKENIERVLEKLKSDGFVISEDFQSFSRVSVRRLGRLLPDARWTLLPFMDFRNKKGIKAQILKRCSQRVKCFIETDGGFKPTLSKTDLAHHNPFTAALKNFGNKFSEKEKDVTVEIRKATKVLTLLKLQMEYQDWILQMHHQYDEEADSGEDQPVIIVGPANEKALGISSDVIRVHQVLNRKEKSWKRGQKIKVLKGACAGCHRTTIYATIEYFLLEGFEGDAGGEARIICRAIDIPDENGSFLSVGDEDASLEIRGSLSLPISVIDSGKVIAVESIEWENRLTKKQQKSTSIYLPGANHYENLETNGVVSVESIEWENRLYKKQQKSPSINLSGANHYEHLEADGVPVIKMPIVKYAGQPPCTDKGIIDLQEPSLYHENSLIEFFLNYDKELFDSICKLAERIQKVESHLNNSNEKKAETEQEMVKLLEKVEPYQLSIMDSSFTKDELMTKIRSMENSPYSVLCSLSKREKPPNYFLEDLIGVVALIGTVQRPELSRILAEYLGEAKMLGLIYRSFDTASSLEKYNQKGEIDYERALHAEAAALGKAISNRFHVICFEDIRPYTGWLHDDSQRRLALPNPRIANGETPEGFIGYAVNMVDLDINSLQIMTASDFGLRETVLFNLFKKLQVYNTRENMVAARTCIEDGAVSLDGGILSENGILSLGYGNPSICFPCENQKVLPREIEKILPQMEGKKSDLRMIEERIKGLEHSRAKYIKKFNKKKERYDKVTDRMKPMTELLKYKPEAGDGSNSSGRLS</sequence>
<dbReference type="Gramene" id="KRH03942">
    <property type="protein sequence ID" value="KRH03942"/>
    <property type="gene ID" value="GLYMA_17G128700"/>
</dbReference>
<dbReference type="Pfam" id="PF13589">
    <property type="entry name" value="HATPase_c_3"/>
    <property type="match status" value="1"/>
</dbReference>
<protein>
    <submittedName>
        <fullName evidence="2 3">Uncharacterized protein</fullName>
    </submittedName>
</protein>
<organism evidence="3">
    <name type="scientific">Glycine max</name>
    <name type="common">Soybean</name>
    <name type="synonym">Glycine hispida</name>
    <dbReference type="NCBI Taxonomy" id="3847"/>
    <lineage>
        <taxon>Eukaryota</taxon>
        <taxon>Viridiplantae</taxon>
        <taxon>Streptophyta</taxon>
        <taxon>Embryophyta</taxon>
        <taxon>Tracheophyta</taxon>
        <taxon>Spermatophyta</taxon>
        <taxon>Magnoliopsida</taxon>
        <taxon>eudicotyledons</taxon>
        <taxon>Gunneridae</taxon>
        <taxon>Pentapetalae</taxon>
        <taxon>rosids</taxon>
        <taxon>fabids</taxon>
        <taxon>Fabales</taxon>
        <taxon>Fabaceae</taxon>
        <taxon>Papilionoideae</taxon>
        <taxon>50 kb inversion clade</taxon>
        <taxon>NPAAA clade</taxon>
        <taxon>indigoferoid/millettioid clade</taxon>
        <taxon>Phaseoleae</taxon>
        <taxon>Glycine</taxon>
        <taxon>Glycine subgen. Soja</taxon>
    </lineage>
</organism>
<dbReference type="STRING" id="3847.K7MLE7"/>
<dbReference type="SUPFAM" id="SSF55874">
    <property type="entry name" value="ATPase domain of HSP90 chaperone/DNA topoisomerase II/histidine kinase"/>
    <property type="match status" value="1"/>
</dbReference>
<evidence type="ECO:0000256" key="1">
    <source>
        <dbReference type="SAM" id="Coils"/>
    </source>
</evidence>
<dbReference type="InterPro" id="IPR036890">
    <property type="entry name" value="HATPase_C_sf"/>
</dbReference>
<evidence type="ECO:0000313" key="3">
    <source>
        <dbReference type="EnsemblPlants" id="KRH03942"/>
    </source>
</evidence>
<dbReference type="Gene3D" id="3.30.565.10">
    <property type="entry name" value="Histidine kinase-like ATPase, C-terminal domain"/>
    <property type="match status" value="1"/>
</dbReference>
<reference evidence="3" key="2">
    <citation type="submission" date="2018-02" db="UniProtKB">
        <authorList>
            <consortium name="EnsemblPlants"/>
        </authorList>
    </citation>
    <scope>IDENTIFICATION</scope>
    <source>
        <strain evidence="3">Williams 82</strain>
    </source>
</reference>
<keyword evidence="4" id="KW-1185">Reference proteome</keyword>
<dbReference type="ExpressionAtlas" id="K7MLE7">
    <property type="expression patterns" value="baseline and differential"/>
</dbReference>
<dbReference type="EMBL" id="CM000850">
    <property type="protein sequence ID" value="KRH03942.1"/>
    <property type="molecule type" value="Genomic_DNA"/>
</dbReference>
<dbReference type="PANTHER" id="PTHR33566:SF1">
    <property type="entry name" value="EN_SPM-LIKE TRANSPOSON-RELATED"/>
    <property type="match status" value="1"/>
</dbReference>
<dbReference type="eggNOG" id="ENOG502QQS5">
    <property type="taxonomic scope" value="Eukaryota"/>
</dbReference>
<evidence type="ECO:0000313" key="4">
    <source>
        <dbReference type="Proteomes" id="UP000008827"/>
    </source>
</evidence>